<comment type="similarity">
    <text evidence="1">Belongs to the HyuE racemase family.</text>
</comment>
<evidence type="ECO:0000256" key="1">
    <source>
        <dbReference type="ARBA" id="ARBA00038414"/>
    </source>
</evidence>
<evidence type="ECO:0000313" key="2">
    <source>
        <dbReference type="EMBL" id="GLO35257.1"/>
    </source>
</evidence>
<comment type="caution">
    <text evidence="2">The sequence shown here is derived from an EMBL/GenBank/DDBJ whole genome shotgun (WGS) entry which is preliminary data.</text>
</comment>
<dbReference type="RefSeq" id="WP_284353768.1">
    <property type="nucleotide sequence ID" value="NZ_BSKF01000002.1"/>
</dbReference>
<dbReference type="GO" id="GO:0047661">
    <property type="term" value="F:amino-acid racemase activity"/>
    <property type="evidence" value="ECO:0007669"/>
    <property type="project" value="InterPro"/>
</dbReference>
<dbReference type="Proteomes" id="UP001161257">
    <property type="component" value="Unassembled WGS sequence"/>
</dbReference>
<accession>A0AA37RBA6</accession>
<dbReference type="Pfam" id="PF01177">
    <property type="entry name" value="Asp_Glu_race"/>
    <property type="match status" value="1"/>
</dbReference>
<dbReference type="AlphaFoldDB" id="A0AA37RBA6"/>
<dbReference type="InterPro" id="IPR053714">
    <property type="entry name" value="Iso_Racemase_Enz_sf"/>
</dbReference>
<evidence type="ECO:0000313" key="3">
    <source>
        <dbReference type="Proteomes" id="UP001161257"/>
    </source>
</evidence>
<proteinExistence type="inferred from homology"/>
<dbReference type="InterPro" id="IPR015942">
    <property type="entry name" value="Asp/Glu/hydantoin_racemase"/>
</dbReference>
<protein>
    <submittedName>
        <fullName evidence="2">Arylsulfatase</fullName>
    </submittedName>
</protein>
<dbReference type="EMBL" id="BSKJ01000004">
    <property type="protein sequence ID" value="GLO35257.1"/>
    <property type="molecule type" value="Genomic_DNA"/>
</dbReference>
<reference evidence="2" key="1">
    <citation type="submission" date="2023-01" db="EMBL/GenBank/DDBJ databases">
        <title>Whole-genome sequence of Pseudomonas putida NBRC 14671.</title>
        <authorList>
            <person name="Morohoshi T."/>
            <person name="Someya N."/>
        </authorList>
    </citation>
    <scope>NUCLEOTIDE SEQUENCE</scope>
    <source>
        <strain evidence="2">NBRC 14671</strain>
    </source>
</reference>
<sequence length="232" mass="24666">MSANAVGRKRIFLIHATPLAVPPITDAFARLWPEAELCNLLEDSLSRDVSVAGRVTPALEGRFLSLARYAQSAGADAILFTCSAFGGAIDLCKAALSIPVLKPNEAMLEEALSYGSRIALLATFAPSISSITEEIMEAAERCQLKVRVQSASAPAAMAALQAGDIARHDQLVSEKIASIADADVICLAQFSMTTAASRCMSLTDRPVLTTPESAVRKLRHILGEGDQNRDLL</sequence>
<organism evidence="2 3">
    <name type="scientific">Pseudomonas putida</name>
    <name type="common">Arthrobacter siderocapsulatus</name>
    <dbReference type="NCBI Taxonomy" id="303"/>
    <lineage>
        <taxon>Bacteria</taxon>
        <taxon>Pseudomonadati</taxon>
        <taxon>Pseudomonadota</taxon>
        <taxon>Gammaproteobacteria</taxon>
        <taxon>Pseudomonadales</taxon>
        <taxon>Pseudomonadaceae</taxon>
        <taxon>Pseudomonas</taxon>
    </lineage>
</organism>
<dbReference type="Gene3D" id="3.40.50.12500">
    <property type="match status" value="1"/>
</dbReference>
<gene>
    <name evidence="2" type="ORF">PPUN14671_20900</name>
</gene>
<name>A0AA37RBA6_PSEPU</name>